<accession>A0ABR2HC84</accession>
<evidence type="ECO:0008006" key="3">
    <source>
        <dbReference type="Google" id="ProtNLM"/>
    </source>
</evidence>
<sequence length="101" mass="11455">MISTVIYCYFGNIKLIIHQNGNHYGMNNKKKQIGEKYFILTCLKIAGRTKWPGMVFKADPIRAFADQGWFSPFLMFLPARAGSLHISLPGTIPGQKSYEDI</sequence>
<protein>
    <recommendedName>
        <fullName evidence="3">PWWP domain-containing protein</fullName>
    </recommendedName>
</protein>
<proteinExistence type="predicted"/>
<comment type="caution">
    <text evidence="1">The sequence shown here is derived from an EMBL/GenBank/DDBJ whole genome shotgun (WGS) entry which is preliminary data.</text>
</comment>
<dbReference type="EMBL" id="JAPFFF010000033">
    <property type="protein sequence ID" value="KAK8844333.1"/>
    <property type="molecule type" value="Genomic_DNA"/>
</dbReference>
<dbReference type="Proteomes" id="UP001470230">
    <property type="component" value="Unassembled WGS sequence"/>
</dbReference>
<name>A0ABR2HC84_9EUKA</name>
<organism evidence="1 2">
    <name type="scientific">Tritrichomonas musculus</name>
    <dbReference type="NCBI Taxonomy" id="1915356"/>
    <lineage>
        <taxon>Eukaryota</taxon>
        <taxon>Metamonada</taxon>
        <taxon>Parabasalia</taxon>
        <taxon>Tritrichomonadida</taxon>
        <taxon>Tritrichomonadidae</taxon>
        <taxon>Tritrichomonas</taxon>
    </lineage>
</organism>
<evidence type="ECO:0000313" key="2">
    <source>
        <dbReference type="Proteomes" id="UP001470230"/>
    </source>
</evidence>
<keyword evidence="2" id="KW-1185">Reference proteome</keyword>
<reference evidence="1 2" key="1">
    <citation type="submission" date="2024-04" db="EMBL/GenBank/DDBJ databases">
        <title>Tritrichomonas musculus Genome.</title>
        <authorList>
            <person name="Alves-Ferreira E."/>
            <person name="Grigg M."/>
            <person name="Lorenzi H."/>
            <person name="Galac M."/>
        </authorList>
    </citation>
    <scope>NUCLEOTIDE SEQUENCE [LARGE SCALE GENOMIC DNA]</scope>
    <source>
        <strain evidence="1 2">EAF2021</strain>
    </source>
</reference>
<gene>
    <name evidence="1" type="ORF">M9Y10_024547</name>
</gene>
<evidence type="ECO:0000313" key="1">
    <source>
        <dbReference type="EMBL" id="KAK8844333.1"/>
    </source>
</evidence>